<evidence type="ECO:0000313" key="3">
    <source>
        <dbReference type="EMBL" id="SHH57746.1"/>
    </source>
</evidence>
<keyword evidence="1" id="KW-0732">Signal</keyword>
<keyword evidence="4" id="KW-1185">Reference proteome</keyword>
<name>A0A1M5U4G9_9BACT</name>
<sequence length="193" mass="20957">MKNHWLRLGIPLTLLAVTLLFAGCARDTASVAQQEQASSAQTEKQAAAVYTGSIVGKSNKAQTVSIEVGKGADAQTYMLKFDDDTTGIEHAEPGEAAIINWEQRGEDKFAVDIKPKLATLPEGVTEIDVDELYQLIENDTPMVLADARPESRYNQAHLPGAVNLPVPLLTEKKEAVLPKDKDTLLIFYCGGFT</sequence>
<feature type="signal peptide" evidence="1">
    <location>
        <begin position="1"/>
        <end position="22"/>
    </location>
</feature>
<gene>
    <name evidence="3" type="ORF">SAMN02745124_00993</name>
</gene>
<dbReference type="RefSeq" id="WP_073373815.1">
    <property type="nucleotide sequence ID" value="NZ_FQXS01000004.1"/>
</dbReference>
<dbReference type="AlphaFoldDB" id="A0A1M5U4G9"/>
<protein>
    <submittedName>
        <fullName evidence="3">Rhodanese-like domain-containing protein</fullName>
    </submittedName>
</protein>
<dbReference type="InterPro" id="IPR001763">
    <property type="entry name" value="Rhodanese-like_dom"/>
</dbReference>
<dbReference type="PROSITE" id="PS50206">
    <property type="entry name" value="RHODANESE_3"/>
    <property type="match status" value="1"/>
</dbReference>
<dbReference type="Gene3D" id="3.40.250.10">
    <property type="entry name" value="Rhodanese-like domain"/>
    <property type="match status" value="1"/>
</dbReference>
<dbReference type="OrthoDB" id="5471869at2"/>
<dbReference type="InterPro" id="IPR001307">
    <property type="entry name" value="Thiosulphate_STrfase_CS"/>
</dbReference>
<reference evidence="3 4" key="1">
    <citation type="submission" date="2016-11" db="EMBL/GenBank/DDBJ databases">
        <authorList>
            <person name="Jaros S."/>
            <person name="Januszkiewicz K."/>
            <person name="Wedrychowicz H."/>
        </authorList>
    </citation>
    <scope>NUCLEOTIDE SEQUENCE [LARGE SCALE GENOMIC DNA]</scope>
    <source>
        <strain evidence="3 4">DSM 9705</strain>
    </source>
</reference>
<dbReference type="Pfam" id="PF00581">
    <property type="entry name" value="Rhodanese"/>
    <property type="match status" value="1"/>
</dbReference>
<dbReference type="PROSITE" id="PS00380">
    <property type="entry name" value="RHODANESE_1"/>
    <property type="match status" value="1"/>
</dbReference>
<accession>A0A1M5U4G9</accession>
<evidence type="ECO:0000256" key="1">
    <source>
        <dbReference type="SAM" id="SignalP"/>
    </source>
</evidence>
<dbReference type="GO" id="GO:0004792">
    <property type="term" value="F:thiosulfate-cyanide sulfurtransferase activity"/>
    <property type="evidence" value="ECO:0007669"/>
    <property type="project" value="InterPro"/>
</dbReference>
<dbReference type="EMBL" id="FQXS01000004">
    <property type="protein sequence ID" value="SHH57746.1"/>
    <property type="molecule type" value="Genomic_DNA"/>
</dbReference>
<feature type="domain" description="Rhodanese" evidence="2">
    <location>
        <begin position="143"/>
        <end position="191"/>
    </location>
</feature>
<dbReference type="CDD" id="cd00158">
    <property type="entry name" value="RHOD"/>
    <property type="match status" value="1"/>
</dbReference>
<dbReference type="STRING" id="1121409.SAMN02745124_00993"/>
<dbReference type="Proteomes" id="UP000184139">
    <property type="component" value="Unassembled WGS sequence"/>
</dbReference>
<evidence type="ECO:0000259" key="2">
    <source>
        <dbReference type="PROSITE" id="PS50206"/>
    </source>
</evidence>
<dbReference type="SUPFAM" id="SSF52821">
    <property type="entry name" value="Rhodanese/Cell cycle control phosphatase"/>
    <property type="match status" value="1"/>
</dbReference>
<dbReference type="PROSITE" id="PS51257">
    <property type="entry name" value="PROKAR_LIPOPROTEIN"/>
    <property type="match status" value="1"/>
</dbReference>
<organism evidence="3 4">
    <name type="scientific">Desulfofustis glycolicus DSM 9705</name>
    <dbReference type="NCBI Taxonomy" id="1121409"/>
    <lineage>
        <taxon>Bacteria</taxon>
        <taxon>Pseudomonadati</taxon>
        <taxon>Thermodesulfobacteriota</taxon>
        <taxon>Desulfobulbia</taxon>
        <taxon>Desulfobulbales</taxon>
        <taxon>Desulfocapsaceae</taxon>
        <taxon>Desulfofustis</taxon>
    </lineage>
</organism>
<feature type="chain" id="PRO_5012590164" evidence="1">
    <location>
        <begin position="23"/>
        <end position="193"/>
    </location>
</feature>
<proteinExistence type="predicted"/>
<dbReference type="InterPro" id="IPR036873">
    <property type="entry name" value="Rhodanese-like_dom_sf"/>
</dbReference>
<evidence type="ECO:0000313" key="4">
    <source>
        <dbReference type="Proteomes" id="UP000184139"/>
    </source>
</evidence>